<accession>A0ABS6J9G7</accession>
<evidence type="ECO:0000256" key="1">
    <source>
        <dbReference type="SAM" id="MobiDB-lite"/>
    </source>
</evidence>
<sequence length="96" mass="11677">MSGFLPIIIVIAVFGIIIKMVSNDRGSDYYNNESLKREHKYQENYLNINPLKKSQQQMQRLHQQQILMEENRRFMEESDRQMNDFMDQQDQQNHIR</sequence>
<keyword evidence="2" id="KW-1133">Transmembrane helix</keyword>
<reference evidence="3 4" key="1">
    <citation type="submission" date="2021-06" db="EMBL/GenBank/DDBJ databases">
        <title>Bacillus sp. RD4P76, an endophyte from a halophyte.</title>
        <authorList>
            <person name="Sun J.-Q."/>
        </authorList>
    </citation>
    <scope>NUCLEOTIDE SEQUENCE [LARGE SCALE GENOMIC DNA]</scope>
    <source>
        <strain evidence="3 4">CGMCC 1.15917</strain>
    </source>
</reference>
<evidence type="ECO:0000256" key="2">
    <source>
        <dbReference type="SAM" id="Phobius"/>
    </source>
</evidence>
<proteinExistence type="predicted"/>
<comment type="caution">
    <text evidence="3">The sequence shown here is derived from an EMBL/GenBank/DDBJ whole genome shotgun (WGS) entry which is preliminary data.</text>
</comment>
<name>A0ABS6J9G7_9BACI</name>
<dbReference type="EMBL" id="JAHQCS010000017">
    <property type="protein sequence ID" value="MBU9710331.1"/>
    <property type="molecule type" value="Genomic_DNA"/>
</dbReference>
<feature type="region of interest" description="Disordered" evidence="1">
    <location>
        <begin position="77"/>
        <end position="96"/>
    </location>
</feature>
<gene>
    <name evidence="3" type="ORF">KS419_00950</name>
</gene>
<feature type="compositionally biased region" description="Low complexity" evidence="1">
    <location>
        <begin position="83"/>
        <end position="96"/>
    </location>
</feature>
<organism evidence="3 4">
    <name type="scientific">Evansella tamaricis</name>
    <dbReference type="NCBI Taxonomy" id="2069301"/>
    <lineage>
        <taxon>Bacteria</taxon>
        <taxon>Bacillati</taxon>
        <taxon>Bacillota</taxon>
        <taxon>Bacilli</taxon>
        <taxon>Bacillales</taxon>
        <taxon>Bacillaceae</taxon>
        <taxon>Evansella</taxon>
    </lineage>
</organism>
<dbReference type="Proteomes" id="UP000784880">
    <property type="component" value="Unassembled WGS sequence"/>
</dbReference>
<evidence type="ECO:0000313" key="4">
    <source>
        <dbReference type="Proteomes" id="UP000784880"/>
    </source>
</evidence>
<keyword evidence="4" id="KW-1185">Reference proteome</keyword>
<evidence type="ECO:0000313" key="3">
    <source>
        <dbReference type="EMBL" id="MBU9710331.1"/>
    </source>
</evidence>
<protein>
    <submittedName>
        <fullName evidence="3">Uncharacterized protein</fullName>
    </submittedName>
</protein>
<keyword evidence="2" id="KW-0812">Transmembrane</keyword>
<keyword evidence="2" id="KW-0472">Membrane</keyword>
<feature type="transmembrane region" description="Helical" evidence="2">
    <location>
        <begin position="6"/>
        <end position="22"/>
    </location>
</feature>
<dbReference type="RefSeq" id="WP_217064225.1">
    <property type="nucleotide sequence ID" value="NZ_JAHQCS010000017.1"/>
</dbReference>